<name>A0A7W9TDM4_9ACTN</name>
<dbReference type="SUPFAM" id="SSF55729">
    <property type="entry name" value="Acyl-CoA N-acyltransferases (Nat)"/>
    <property type="match status" value="1"/>
</dbReference>
<feature type="region of interest" description="Disordered" evidence="4">
    <location>
        <begin position="161"/>
        <end position="181"/>
    </location>
</feature>
<sequence>MVTLEPLRADHAEALLAFERENRAYFARTVPDRGDAFFTAEGFAARLQALLDEQHARVCRFHVVLGEDGELIGRINLMDLVDGSAELGYRVGEQAAGRGVATAAVAQVCRLAAADYGLTSLTARTTLGNPASMRVLTRNGFTWVENTTVDGSPGVRYERRHLDAAPDSPQVVSARSGQPEL</sequence>
<dbReference type="PROSITE" id="PS51186">
    <property type="entry name" value="GNAT"/>
    <property type="match status" value="1"/>
</dbReference>
<dbReference type="InterPro" id="IPR051531">
    <property type="entry name" value="N-acetyltransferase"/>
</dbReference>
<keyword evidence="7" id="KW-1185">Reference proteome</keyword>
<evidence type="ECO:0000256" key="3">
    <source>
        <dbReference type="ARBA" id="ARBA00038502"/>
    </source>
</evidence>
<dbReference type="AlphaFoldDB" id="A0A7W9TDM4"/>
<evidence type="ECO:0000256" key="4">
    <source>
        <dbReference type="SAM" id="MobiDB-lite"/>
    </source>
</evidence>
<feature type="compositionally biased region" description="Polar residues" evidence="4">
    <location>
        <begin position="170"/>
        <end position="181"/>
    </location>
</feature>
<dbReference type="EMBL" id="JACHGV010000005">
    <property type="protein sequence ID" value="MBB6078106.1"/>
    <property type="molecule type" value="Genomic_DNA"/>
</dbReference>
<keyword evidence="1 6" id="KW-0808">Transferase</keyword>
<evidence type="ECO:0000313" key="7">
    <source>
        <dbReference type="Proteomes" id="UP000591537"/>
    </source>
</evidence>
<dbReference type="EC" id="2.3.1.267" evidence="6"/>
<evidence type="ECO:0000256" key="2">
    <source>
        <dbReference type="ARBA" id="ARBA00023315"/>
    </source>
</evidence>
<reference evidence="6 7" key="1">
    <citation type="submission" date="2020-08" db="EMBL/GenBank/DDBJ databases">
        <title>Genomic Encyclopedia of Type Strains, Phase IV (KMG-IV): sequencing the most valuable type-strain genomes for metagenomic binning, comparative biology and taxonomic classification.</title>
        <authorList>
            <person name="Goeker M."/>
        </authorList>
    </citation>
    <scope>NUCLEOTIDE SEQUENCE [LARGE SCALE GENOMIC DNA]</scope>
    <source>
        <strain evidence="6 7">DSM 43350</strain>
    </source>
</reference>
<dbReference type="GO" id="GO:0005737">
    <property type="term" value="C:cytoplasm"/>
    <property type="evidence" value="ECO:0007669"/>
    <property type="project" value="TreeGrafter"/>
</dbReference>
<accession>A0A7W9TDM4</accession>
<keyword evidence="2 6" id="KW-0012">Acyltransferase</keyword>
<evidence type="ECO:0000256" key="1">
    <source>
        <dbReference type="ARBA" id="ARBA00022679"/>
    </source>
</evidence>
<dbReference type="InterPro" id="IPR000182">
    <property type="entry name" value="GNAT_dom"/>
</dbReference>
<organism evidence="6 7">
    <name type="scientific">Streptomyces paradoxus</name>
    <dbReference type="NCBI Taxonomy" id="66375"/>
    <lineage>
        <taxon>Bacteria</taxon>
        <taxon>Bacillati</taxon>
        <taxon>Actinomycetota</taxon>
        <taxon>Actinomycetes</taxon>
        <taxon>Kitasatosporales</taxon>
        <taxon>Streptomycetaceae</taxon>
        <taxon>Streptomyces</taxon>
    </lineage>
</organism>
<comment type="caution">
    <text evidence="6">The sequence shown here is derived from an EMBL/GenBank/DDBJ whole genome shotgun (WGS) entry which is preliminary data.</text>
</comment>
<dbReference type="Proteomes" id="UP000591537">
    <property type="component" value="Unassembled WGS sequence"/>
</dbReference>
<comment type="similarity">
    <text evidence="3">Belongs to the acetyltransferase family. RimJ subfamily.</text>
</comment>
<dbReference type="InterPro" id="IPR016181">
    <property type="entry name" value="Acyl_CoA_acyltransferase"/>
</dbReference>
<dbReference type="Pfam" id="PF13302">
    <property type="entry name" value="Acetyltransf_3"/>
    <property type="match status" value="1"/>
</dbReference>
<dbReference type="PANTHER" id="PTHR43792:SF8">
    <property type="entry name" value="[RIBOSOMAL PROTEIN US5]-ALANINE N-ACETYLTRANSFERASE"/>
    <property type="match status" value="1"/>
</dbReference>
<evidence type="ECO:0000313" key="6">
    <source>
        <dbReference type="EMBL" id="MBB6078106.1"/>
    </source>
</evidence>
<protein>
    <submittedName>
        <fullName evidence="6">Ribosomal-protein-alanine N-acetyltransferase</fullName>
        <ecNumber evidence="6">2.3.1.267</ecNumber>
    </submittedName>
</protein>
<dbReference type="PANTHER" id="PTHR43792">
    <property type="entry name" value="GNAT FAMILY, PUTATIVE (AFU_ORTHOLOGUE AFUA_3G00765)-RELATED-RELATED"/>
    <property type="match status" value="1"/>
</dbReference>
<dbReference type="GO" id="GO:0008999">
    <property type="term" value="F:protein-N-terminal-alanine acetyltransferase activity"/>
    <property type="evidence" value="ECO:0007669"/>
    <property type="project" value="UniProtKB-EC"/>
</dbReference>
<proteinExistence type="inferred from homology"/>
<gene>
    <name evidence="6" type="ORF">HNR57_004032</name>
</gene>
<evidence type="ECO:0000259" key="5">
    <source>
        <dbReference type="PROSITE" id="PS51186"/>
    </source>
</evidence>
<dbReference type="Gene3D" id="3.40.630.30">
    <property type="match status" value="1"/>
</dbReference>
<dbReference type="RefSeq" id="WP_184561346.1">
    <property type="nucleotide sequence ID" value="NZ_BAAARS010000005.1"/>
</dbReference>
<feature type="domain" description="N-acetyltransferase" evidence="5">
    <location>
        <begin position="2"/>
        <end position="163"/>
    </location>
</feature>